<name>A0AAW4VL70_9FIRM</name>
<evidence type="ECO:0000313" key="1">
    <source>
        <dbReference type="EMBL" id="MCB8563299.1"/>
    </source>
</evidence>
<dbReference type="EMBL" id="JAJDKQ010000057">
    <property type="protein sequence ID" value="MCB8563299.1"/>
    <property type="molecule type" value="Genomic_DNA"/>
</dbReference>
<protein>
    <submittedName>
        <fullName evidence="1">Uncharacterized protein</fullName>
    </submittedName>
</protein>
<accession>A0AAW4VL70</accession>
<gene>
    <name evidence="1" type="ORF">LJD74_15020</name>
</gene>
<dbReference type="RefSeq" id="WP_227408702.1">
    <property type="nucleotide sequence ID" value="NZ_JAJDKQ010000057.1"/>
</dbReference>
<comment type="caution">
    <text evidence="1">The sequence shown here is derived from an EMBL/GenBank/DDBJ whole genome shotgun (WGS) entry which is preliminary data.</text>
</comment>
<dbReference type="AlphaFoldDB" id="A0AAW4VL70"/>
<sequence length="55" mass="6261">MTYQALPVSFFENLKTQKNAKVDNDEVVPFQFSEKVLKGESKVKATLPKKKKCAE</sequence>
<proteinExistence type="predicted"/>
<dbReference type="Proteomes" id="UP001197827">
    <property type="component" value="Unassembled WGS sequence"/>
</dbReference>
<reference evidence="1" key="1">
    <citation type="submission" date="2021-10" db="EMBL/GenBank/DDBJ databases">
        <title>Collection of gut derived symbiotic bacterial strains cultured from healthy donors.</title>
        <authorList>
            <person name="Lin H."/>
            <person name="Littmann E."/>
            <person name="Kohout C."/>
            <person name="Pamer E.G."/>
        </authorList>
    </citation>
    <scope>NUCLEOTIDE SEQUENCE</scope>
    <source>
        <strain evidence="1">DFI.5.2</strain>
    </source>
</reference>
<organism evidence="1 2">
    <name type="scientific">Faecalibacillus intestinalis</name>
    <dbReference type="NCBI Taxonomy" id="1982626"/>
    <lineage>
        <taxon>Bacteria</taxon>
        <taxon>Bacillati</taxon>
        <taxon>Bacillota</taxon>
        <taxon>Erysipelotrichia</taxon>
        <taxon>Erysipelotrichales</taxon>
        <taxon>Coprobacillaceae</taxon>
        <taxon>Faecalibacillus</taxon>
    </lineage>
</organism>
<evidence type="ECO:0000313" key="2">
    <source>
        <dbReference type="Proteomes" id="UP001197827"/>
    </source>
</evidence>